<evidence type="ECO:0000313" key="3">
    <source>
        <dbReference type="EMBL" id="KAL1848928.1"/>
    </source>
</evidence>
<dbReference type="SUPFAM" id="SSF56112">
    <property type="entry name" value="Protein kinase-like (PK-like)"/>
    <property type="match status" value="1"/>
</dbReference>
<gene>
    <name evidence="3" type="ORF">Daus18300_013437</name>
</gene>
<dbReference type="InterPro" id="IPR016477">
    <property type="entry name" value="Fructo-/Ketosamine-3-kinase"/>
</dbReference>
<comment type="caution">
    <text evidence="3">The sequence shown here is derived from an EMBL/GenBank/DDBJ whole genome shotgun (WGS) entry which is preliminary data.</text>
</comment>
<dbReference type="EC" id="2.7.1.172" evidence="1"/>
<keyword evidence="4" id="KW-1185">Reference proteome</keyword>
<evidence type="ECO:0000256" key="2">
    <source>
        <dbReference type="ARBA" id="ARBA00048655"/>
    </source>
</evidence>
<comment type="catalytic activity">
    <reaction evidence="2">
        <text>N(6)-D-ribulosyl-L-lysyl-[protein] + ATP = N(6)-(3-O-phospho-D-ribulosyl)-L-lysyl-[protein] + ADP + H(+)</text>
        <dbReference type="Rhea" id="RHEA:48432"/>
        <dbReference type="Rhea" id="RHEA-COMP:12103"/>
        <dbReference type="Rhea" id="RHEA-COMP:12104"/>
        <dbReference type="ChEBI" id="CHEBI:15378"/>
        <dbReference type="ChEBI" id="CHEBI:30616"/>
        <dbReference type="ChEBI" id="CHEBI:90418"/>
        <dbReference type="ChEBI" id="CHEBI:90420"/>
        <dbReference type="ChEBI" id="CHEBI:456216"/>
        <dbReference type="EC" id="2.7.1.172"/>
    </reaction>
    <physiologicalReaction direction="left-to-right" evidence="2">
        <dbReference type="Rhea" id="RHEA:48433"/>
    </physiologicalReaction>
</comment>
<dbReference type="InterPro" id="IPR011009">
    <property type="entry name" value="Kinase-like_dom_sf"/>
</dbReference>
<reference evidence="3 4" key="1">
    <citation type="journal article" date="2024" name="IMA Fungus">
        <title>IMA Genome - F19 : A genome assembly and annotation guide to empower mycologists, including annotated draft genome sequences of Ceratocystis pirilliformis, Diaporthe australafricana, Fusarium ophioides, Paecilomyces lecythidis, and Sporothrix stenoceras.</title>
        <authorList>
            <person name="Aylward J."/>
            <person name="Wilson A.M."/>
            <person name="Visagie C.M."/>
            <person name="Spraker J."/>
            <person name="Barnes I."/>
            <person name="Buitendag C."/>
            <person name="Ceriani C."/>
            <person name="Del Mar Angel L."/>
            <person name="du Plessis D."/>
            <person name="Fuchs T."/>
            <person name="Gasser K."/>
            <person name="Kramer D."/>
            <person name="Li W."/>
            <person name="Munsamy K."/>
            <person name="Piso A."/>
            <person name="Price J.L."/>
            <person name="Sonnekus B."/>
            <person name="Thomas C."/>
            <person name="van der Nest A."/>
            <person name="van Dijk A."/>
            <person name="van Heerden A."/>
            <person name="van Vuuren N."/>
            <person name="Yilmaz N."/>
            <person name="Duong T.A."/>
            <person name="van der Merwe N.A."/>
            <person name="Wingfield M.J."/>
            <person name="Wingfield B.D."/>
        </authorList>
    </citation>
    <scope>NUCLEOTIDE SEQUENCE [LARGE SCALE GENOMIC DNA]</scope>
    <source>
        <strain evidence="3 4">CMW 18300</strain>
    </source>
</reference>
<sequence>MDGNVADAALFRCWTRTARVTTKLADGTPKEYFLKTCSEDFAEVMMKGEFLALQEMHSHMAESCPKPHSWGKYESRPGTFFLVMDFLDLIVELPDPVKITSLIARLHEKTKGQSPKNMFGFHAPNCHGKIIQPNEWDPSWTGYFTKLLTMFFKADIDFNGPDEKYEQAFAIVKERVIPRLLDVLVAKGRKPVPCLVHGDLWEGNIATNKEAGEPMIFDPSPFYAHHEYELGMWRRSCIPIDIVYRKQYLLFNPPSEPHEEFDDRNRLYSLLFNISHCAHWEGGADLTRPEVLEDMLYLNSKYASGVDEAHDTNHAHDLNNATGEEEAIVVDEVSVVD</sequence>
<dbReference type="Proteomes" id="UP001583177">
    <property type="component" value="Unassembled WGS sequence"/>
</dbReference>
<dbReference type="PANTHER" id="PTHR12149">
    <property type="entry name" value="FRUCTOSAMINE 3 KINASE-RELATED PROTEIN"/>
    <property type="match status" value="1"/>
</dbReference>
<protein>
    <recommendedName>
        <fullName evidence="1">protein-ribulosamine 3-kinase</fullName>
        <ecNumber evidence="1">2.7.1.172</ecNumber>
    </recommendedName>
</protein>
<name>A0ABR3VZ34_9PEZI</name>
<organism evidence="3 4">
    <name type="scientific">Diaporthe australafricana</name>
    <dbReference type="NCBI Taxonomy" id="127596"/>
    <lineage>
        <taxon>Eukaryota</taxon>
        <taxon>Fungi</taxon>
        <taxon>Dikarya</taxon>
        <taxon>Ascomycota</taxon>
        <taxon>Pezizomycotina</taxon>
        <taxon>Sordariomycetes</taxon>
        <taxon>Sordariomycetidae</taxon>
        <taxon>Diaporthales</taxon>
        <taxon>Diaporthaceae</taxon>
        <taxon>Diaporthe</taxon>
    </lineage>
</organism>
<accession>A0ABR3VZ34</accession>
<dbReference type="EMBL" id="JAWRVE010000209">
    <property type="protein sequence ID" value="KAL1848928.1"/>
    <property type="molecule type" value="Genomic_DNA"/>
</dbReference>
<dbReference type="PANTHER" id="PTHR12149:SF8">
    <property type="entry name" value="PROTEIN-RIBULOSAMINE 3-KINASE"/>
    <property type="match status" value="1"/>
</dbReference>
<evidence type="ECO:0000256" key="1">
    <source>
        <dbReference type="ARBA" id="ARBA00011961"/>
    </source>
</evidence>
<evidence type="ECO:0000313" key="4">
    <source>
        <dbReference type="Proteomes" id="UP001583177"/>
    </source>
</evidence>
<dbReference type="Pfam" id="PF03881">
    <property type="entry name" value="Fructosamin_kin"/>
    <property type="match status" value="1"/>
</dbReference>
<dbReference type="Gene3D" id="3.90.1200.10">
    <property type="match status" value="1"/>
</dbReference>
<proteinExistence type="predicted"/>